<sequence>SRIKERNEQLEAALVSNSKLLREVKRLHDDNEKINEPMSNKFPPKKKKQQLKNSEIAAPGGSWGRGYSGVVASSNTAISRYANYTNAKTVETLANNQKEMVEALTT</sequence>
<accession>A0ACA9PRI3</accession>
<keyword evidence="2" id="KW-1185">Reference proteome</keyword>
<dbReference type="EMBL" id="CAJVPU010032248">
    <property type="protein sequence ID" value="CAG8719151.1"/>
    <property type="molecule type" value="Genomic_DNA"/>
</dbReference>
<evidence type="ECO:0000313" key="2">
    <source>
        <dbReference type="Proteomes" id="UP000789702"/>
    </source>
</evidence>
<proteinExistence type="predicted"/>
<name>A0ACA9PRI3_9GLOM</name>
<organism evidence="1 2">
    <name type="scientific">Dentiscutata heterogama</name>
    <dbReference type="NCBI Taxonomy" id="1316150"/>
    <lineage>
        <taxon>Eukaryota</taxon>
        <taxon>Fungi</taxon>
        <taxon>Fungi incertae sedis</taxon>
        <taxon>Mucoromycota</taxon>
        <taxon>Glomeromycotina</taxon>
        <taxon>Glomeromycetes</taxon>
        <taxon>Diversisporales</taxon>
        <taxon>Gigasporaceae</taxon>
        <taxon>Dentiscutata</taxon>
    </lineage>
</organism>
<feature type="non-terminal residue" evidence="1">
    <location>
        <position position="1"/>
    </location>
</feature>
<protein>
    <submittedName>
        <fullName evidence="1">7452_t:CDS:1</fullName>
    </submittedName>
</protein>
<reference evidence="1" key="1">
    <citation type="submission" date="2021-06" db="EMBL/GenBank/DDBJ databases">
        <authorList>
            <person name="Kallberg Y."/>
            <person name="Tangrot J."/>
            <person name="Rosling A."/>
        </authorList>
    </citation>
    <scope>NUCLEOTIDE SEQUENCE</scope>
    <source>
        <strain evidence="1">IL203A</strain>
    </source>
</reference>
<gene>
    <name evidence="1" type="ORF">DHETER_LOCUS12724</name>
</gene>
<comment type="caution">
    <text evidence="1">The sequence shown here is derived from an EMBL/GenBank/DDBJ whole genome shotgun (WGS) entry which is preliminary data.</text>
</comment>
<dbReference type="Proteomes" id="UP000789702">
    <property type="component" value="Unassembled WGS sequence"/>
</dbReference>
<evidence type="ECO:0000313" key="1">
    <source>
        <dbReference type="EMBL" id="CAG8719151.1"/>
    </source>
</evidence>